<evidence type="ECO:0000256" key="1">
    <source>
        <dbReference type="ARBA" id="ARBA00005791"/>
    </source>
</evidence>
<proteinExistence type="inferred from homology"/>
<dbReference type="PANTHER" id="PTHR13887">
    <property type="entry name" value="GLUTATHIONE S-TRANSFERASE KAPPA"/>
    <property type="match status" value="1"/>
</dbReference>
<comment type="similarity">
    <text evidence="1">Belongs to the thioredoxin family. DsbA subfamily.</text>
</comment>
<dbReference type="InterPro" id="IPR036249">
    <property type="entry name" value="Thioredoxin-like_sf"/>
</dbReference>
<accession>A0A370BFS3</accession>
<dbReference type="OrthoDB" id="117402at2"/>
<organism evidence="3 4">
    <name type="scientific">Streptomyces corynorhini</name>
    <dbReference type="NCBI Taxonomy" id="2282652"/>
    <lineage>
        <taxon>Bacteria</taxon>
        <taxon>Bacillati</taxon>
        <taxon>Actinomycetota</taxon>
        <taxon>Actinomycetes</taxon>
        <taxon>Kitasatosporales</taxon>
        <taxon>Streptomycetaceae</taxon>
        <taxon>Streptomyces</taxon>
    </lineage>
</organism>
<dbReference type="Proteomes" id="UP000253741">
    <property type="component" value="Unassembled WGS sequence"/>
</dbReference>
<dbReference type="InterPro" id="IPR013766">
    <property type="entry name" value="Thioredoxin_domain"/>
</dbReference>
<dbReference type="InterPro" id="IPR012336">
    <property type="entry name" value="Thioredoxin-like_fold"/>
</dbReference>
<sequence>MSDSTTTRPVVLDVWCELQCPDCRTALDDVRALRARYGDLLEPRLRHFPLEKHRHAYAAAQAAEEAAEQGAGWPYVEAVLASTEELAARGEPFLVETARALGLDAEEFDTALIDGRHFLTVDADQAEGKAIGVTGTPTYVIDGERFDGGKSQEGLRERVEAVVDRLLGRAPSSK</sequence>
<feature type="domain" description="Thioredoxin" evidence="2">
    <location>
        <begin position="1"/>
        <end position="164"/>
    </location>
</feature>
<dbReference type="PANTHER" id="PTHR13887:SF55">
    <property type="entry name" value="SLR0313 PROTEIN"/>
    <property type="match status" value="1"/>
</dbReference>
<reference evidence="3 4" key="1">
    <citation type="submission" date="2018-07" db="EMBL/GenBank/DDBJ databases">
        <title>Streptomyces species from bats.</title>
        <authorList>
            <person name="Dunlap C."/>
        </authorList>
    </citation>
    <scope>NUCLEOTIDE SEQUENCE [LARGE SCALE GENOMIC DNA]</scope>
    <source>
        <strain evidence="3 4">AC230</strain>
    </source>
</reference>
<evidence type="ECO:0000259" key="2">
    <source>
        <dbReference type="PROSITE" id="PS51352"/>
    </source>
</evidence>
<dbReference type="Pfam" id="PF13462">
    <property type="entry name" value="Thioredoxin_4"/>
    <property type="match status" value="1"/>
</dbReference>
<name>A0A370BFS3_9ACTN</name>
<comment type="caution">
    <text evidence="3">The sequence shown here is derived from an EMBL/GenBank/DDBJ whole genome shotgun (WGS) entry which is preliminary data.</text>
</comment>
<gene>
    <name evidence="3" type="ORF">DVH02_08705</name>
</gene>
<evidence type="ECO:0000313" key="3">
    <source>
        <dbReference type="EMBL" id="RDG38536.1"/>
    </source>
</evidence>
<dbReference type="RefSeq" id="WP_114623145.1">
    <property type="nucleotide sequence ID" value="NZ_QQNA01000054.1"/>
</dbReference>
<dbReference type="PROSITE" id="PS51352">
    <property type="entry name" value="THIOREDOXIN_2"/>
    <property type="match status" value="1"/>
</dbReference>
<keyword evidence="4" id="KW-1185">Reference proteome</keyword>
<evidence type="ECO:0000313" key="4">
    <source>
        <dbReference type="Proteomes" id="UP000253741"/>
    </source>
</evidence>
<dbReference type="Gene3D" id="3.40.30.10">
    <property type="entry name" value="Glutaredoxin"/>
    <property type="match status" value="1"/>
</dbReference>
<dbReference type="SUPFAM" id="SSF52833">
    <property type="entry name" value="Thioredoxin-like"/>
    <property type="match status" value="1"/>
</dbReference>
<protein>
    <submittedName>
        <fullName evidence="3">DsbA family protein</fullName>
    </submittedName>
</protein>
<dbReference type="CDD" id="cd02972">
    <property type="entry name" value="DsbA_family"/>
    <property type="match status" value="1"/>
</dbReference>
<dbReference type="AlphaFoldDB" id="A0A370BFS3"/>
<dbReference type="EMBL" id="QQNA01000054">
    <property type="protein sequence ID" value="RDG38536.1"/>
    <property type="molecule type" value="Genomic_DNA"/>
</dbReference>